<feature type="domain" description="DUF5675" evidence="1">
    <location>
        <begin position="12"/>
        <end position="125"/>
    </location>
</feature>
<dbReference type="Proteomes" id="UP000004605">
    <property type="component" value="Unassembled WGS sequence"/>
</dbReference>
<comment type="caution">
    <text evidence="2">The sequence shown here is derived from an EMBL/GenBank/DDBJ whole genome shotgun (WGS) entry which is preliminary data.</text>
</comment>
<evidence type="ECO:0000313" key="3">
    <source>
        <dbReference type="Proteomes" id="UP000004605"/>
    </source>
</evidence>
<proteinExistence type="predicted"/>
<protein>
    <recommendedName>
        <fullName evidence="1">DUF5675 domain-containing protein</fullName>
    </recommendedName>
</protein>
<dbReference type="Pfam" id="PF18925">
    <property type="entry name" value="DUF5675"/>
    <property type="match status" value="1"/>
</dbReference>
<dbReference type="InterPro" id="IPR043732">
    <property type="entry name" value="DUF5675"/>
</dbReference>
<dbReference type="OrthoDB" id="8719825at2"/>
<dbReference type="RefSeq" id="WP_006713349.1">
    <property type="nucleotide sequence ID" value="NZ_AFWF01000196.1"/>
</dbReference>
<gene>
    <name evidence="2" type="ORF">VII00023_08289</name>
</gene>
<dbReference type="AlphaFoldDB" id="F9S4A9"/>
<accession>F9S4A9</accession>
<keyword evidence="3" id="KW-1185">Reference proteome</keyword>
<evidence type="ECO:0000313" key="2">
    <source>
        <dbReference type="EMBL" id="EGU36917.1"/>
    </source>
</evidence>
<dbReference type="EMBL" id="AFWF01000196">
    <property type="protein sequence ID" value="EGU36917.1"/>
    <property type="molecule type" value="Genomic_DNA"/>
</dbReference>
<organism evidence="2 3">
    <name type="scientific">Vibrio ichthyoenteri ATCC 700023</name>
    <dbReference type="NCBI Taxonomy" id="870968"/>
    <lineage>
        <taxon>Bacteria</taxon>
        <taxon>Pseudomonadati</taxon>
        <taxon>Pseudomonadota</taxon>
        <taxon>Gammaproteobacteria</taxon>
        <taxon>Vibrionales</taxon>
        <taxon>Vibrionaceae</taxon>
        <taxon>Vibrio</taxon>
    </lineage>
</organism>
<reference evidence="2 3" key="1">
    <citation type="journal article" date="2012" name="Int. J. Syst. Evol. Microbiol.">
        <title>Vibrio caribbeanicus sp. nov., isolated from the marine sponge Scleritoderma cyanea.</title>
        <authorList>
            <person name="Hoffmann M."/>
            <person name="Monday S.R."/>
            <person name="Allard M.W."/>
            <person name="Strain E.A."/>
            <person name="Whittaker P."/>
            <person name="Naum M."/>
            <person name="McCarthy P.J."/>
            <person name="Lopez J.V."/>
            <person name="Fischer M."/>
            <person name="Brown E.W."/>
        </authorList>
    </citation>
    <scope>NUCLEOTIDE SEQUENCE [LARGE SCALE GENOMIC DNA]</scope>
    <source>
        <strain evidence="2 3">ATCC 700023</strain>
    </source>
</reference>
<name>F9S4A9_9VIBR</name>
<evidence type="ECO:0000259" key="1">
    <source>
        <dbReference type="Pfam" id="PF18925"/>
    </source>
</evidence>
<sequence>MKKLKLITKGLPTGTFGEIFMNGSALCYTVEREWNNNLPSLSCVPAGTYRLKRHKSPKYGFCFALECPSVGVTIYGPSQRTHCLIHAANFPHQLEGCIAPGIEMHSDKWGVANSRTAMNKLLEILVDDEYELEIVRL</sequence>